<evidence type="ECO:0000313" key="6">
    <source>
        <dbReference type="EMBL" id="PSN89894.1"/>
    </source>
</evidence>
<evidence type="ECO:0000256" key="3">
    <source>
        <dbReference type="ARBA" id="ARBA00023163"/>
    </source>
</evidence>
<dbReference type="InterPro" id="IPR036271">
    <property type="entry name" value="Tet_transcr_reg_TetR-rel_C_sf"/>
</dbReference>
<dbReference type="InterPro" id="IPR001647">
    <property type="entry name" value="HTH_TetR"/>
</dbReference>
<reference evidence="6 7" key="1">
    <citation type="submission" date="2017-04" db="EMBL/GenBank/DDBJ databases">
        <title>Novel microbial lineages endemic to geothermal iron-oxide mats fill important gaps in the evolutionary history of Archaea.</title>
        <authorList>
            <person name="Jay Z.J."/>
            <person name="Beam J.P."/>
            <person name="Dlakic M."/>
            <person name="Rusch D.B."/>
            <person name="Kozubal M.A."/>
            <person name="Inskeep W.P."/>
        </authorList>
    </citation>
    <scope>NUCLEOTIDE SEQUENCE [LARGE SCALE GENOMIC DNA]</scope>
    <source>
        <strain evidence="6">OSP_D</strain>
    </source>
</reference>
<protein>
    <recommendedName>
        <fullName evidence="5">HTH tetR-type domain-containing protein</fullName>
    </recommendedName>
</protein>
<gene>
    <name evidence="6" type="ORF">B9Q03_07965</name>
</gene>
<keyword evidence="1" id="KW-0805">Transcription regulation</keyword>
<dbReference type="AlphaFoldDB" id="A0A2R6AU32"/>
<dbReference type="InterPro" id="IPR050109">
    <property type="entry name" value="HTH-type_TetR-like_transc_reg"/>
</dbReference>
<name>A0A2R6AU32_9ARCH</name>
<keyword evidence="3" id="KW-0804">Transcription</keyword>
<dbReference type="PRINTS" id="PR00455">
    <property type="entry name" value="HTHTETR"/>
</dbReference>
<evidence type="ECO:0000313" key="7">
    <source>
        <dbReference type="Proteomes" id="UP000240322"/>
    </source>
</evidence>
<feature type="domain" description="HTH tetR-type" evidence="5">
    <location>
        <begin position="11"/>
        <end position="71"/>
    </location>
</feature>
<dbReference type="EMBL" id="NEXE01000082">
    <property type="protein sequence ID" value="PSN89894.1"/>
    <property type="molecule type" value="Genomic_DNA"/>
</dbReference>
<dbReference type="PANTHER" id="PTHR30055">
    <property type="entry name" value="HTH-TYPE TRANSCRIPTIONAL REGULATOR RUTR"/>
    <property type="match status" value="1"/>
</dbReference>
<dbReference type="PROSITE" id="PS50977">
    <property type="entry name" value="HTH_TETR_2"/>
    <property type="match status" value="1"/>
</dbReference>
<evidence type="ECO:0000256" key="2">
    <source>
        <dbReference type="ARBA" id="ARBA00023125"/>
    </source>
</evidence>
<dbReference type="InterPro" id="IPR009057">
    <property type="entry name" value="Homeodomain-like_sf"/>
</dbReference>
<dbReference type="SUPFAM" id="SSF48498">
    <property type="entry name" value="Tetracyclin repressor-like, C-terminal domain"/>
    <property type="match status" value="1"/>
</dbReference>
<proteinExistence type="predicted"/>
<accession>A0A2R6AU32</accession>
<evidence type="ECO:0000256" key="4">
    <source>
        <dbReference type="PROSITE-ProRule" id="PRU00335"/>
    </source>
</evidence>
<organism evidence="6 7">
    <name type="scientific">Candidatus Marsarchaeota G2 archaeon OSP_D</name>
    <dbReference type="NCBI Taxonomy" id="1978157"/>
    <lineage>
        <taxon>Archaea</taxon>
        <taxon>Candidatus Marsarchaeota</taxon>
        <taxon>Candidatus Marsarchaeota group 2</taxon>
    </lineage>
</organism>
<dbReference type="GO" id="GO:0003700">
    <property type="term" value="F:DNA-binding transcription factor activity"/>
    <property type="evidence" value="ECO:0007669"/>
    <property type="project" value="TreeGrafter"/>
</dbReference>
<dbReference type="Pfam" id="PF00440">
    <property type="entry name" value="TetR_N"/>
    <property type="match status" value="1"/>
</dbReference>
<comment type="caution">
    <text evidence="6">The sequence shown here is derived from an EMBL/GenBank/DDBJ whole genome shotgun (WGS) entry which is preliminary data.</text>
</comment>
<feature type="DNA-binding region" description="H-T-H motif" evidence="4">
    <location>
        <begin position="34"/>
        <end position="53"/>
    </location>
</feature>
<dbReference type="Gene3D" id="1.10.357.10">
    <property type="entry name" value="Tetracycline Repressor, domain 2"/>
    <property type="match status" value="1"/>
</dbReference>
<keyword evidence="2 4" id="KW-0238">DNA-binding</keyword>
<dbReference type="Proteomes" id="UP000240322">
    <property type="component" value="Unassembled WGS sequence"/>
</dbReference>
<evidence type="ECO:0000256" key="1">
    <source>
        <dbReference type="ARBA" id="ARBA00023015"/>
    </source>
</evidence>
<dbReference type="PANTHER" id="PTHR30055:SF234">
    <property type="entry name" value="HTH-TYPE TRANSCRIPTIONAL REGULATOR BETI"/>
    <property type="match status" value="1"/>
</dbReference>
<dbReference type="GO" id="GO:0000976">
    <property type="term" value="F:transcription cis-regulatory region binding"/>
    <property type="evidence" value="ECO:0007669"/>
    <property type="project" value="TreeGrafter"/>
</dbReference>
<sequence>MKRVPTTERGRRSLERILEASKKVFAEKGYHKAKIYDIAIGADVAYGLVYSYFEGKKDILAELVRIINHDLRKYLAIRTSGLRDRISVEREGFRAFFEWFRENKFAYRILREAEIADEEIYRWHYRKIAEGYAERLEKAMAKGEVRRMDPELLSYALMGVADFVGKRYILWGDSELDEEKLDELLDALAAMLTPGERASSR</sequence>
<dbReference type="SUPFAM" id="SSF46689">
    <property type="entry name" value="Homeodomain-like"/>
    <property type="match status" value="1"/>
</dbReference>
<evidence type="ECO:0000259" key="5">
    <source>
        <dbReference type="PROSITE" id="PS50977"/>
    </source>
</evidence>